<gene>
    <name evidence="2" type="ORF">HF086_017187</name>
</gene>
<feature type="domain" description="CHK kinase-like" evidence="1">
    <location>
        <begin position="132"/>
        <end position="325"/>
    </location>
</feature>
<evidence type="ECO:0000313" key="3">
    <source>
        <dbReference type="Proteomes" id="UP000814243"/>
    </source>
</evidence>
<comment type="caution">
    <text evidence="2">The sequence shown here is derived from an EMBL/GenBank/DDBJ whole genome shotgun (WGS) entry which is preliminary data.</text>
</comment>
<name>A0A922ME29_SPOEX</name>
<dbReference type="AlphaFoldDB" id="A0A922ME29"/>
<dbReference type="Pfam" id="PF02958">
    <property type="entry name" value="EcKL"/>
    <property type="match status" value="1"/>
</dbReference>
<sequence length="414" mass="47380">MIHHNFEGDISNVNDRQLEFIKNVIDDLGFKDSKVTFEAVGAAGDNYAATVKRVIVEGENGKLRMIAKIAPANENMRLRLNAPLTFGNEQIMYQQFLPKLTQLQKQANIPEEEILKFPKCYGSNIEAPNEVILLEDLKEKGFVMMDRLKCLSEECVTSVLKNLAVLHSLSYVLKNKEPETFNYFKANLQNLWATLANAPPEELASLESIEEIYMNLMDNEEYKNLIRHKVRDIGPLNVKMSALEAGSKYAVIHHGDAWTTNFMFKYRGEELEQSILIDYQLSKISSPASDLLYMIFNCTDIESRRKNFHNWLDYYHSELDKSLSNHGLKASYVYSRELLDADLKRYGKLGFGSCLLVSSIMTANSEEAAKFKDFFESDTERRTDGFYEIHDSTAGLLKKRITGLIDDFYTFGLL</sequence>
<dbReference type="InterPro" id="IPR015897">
    <property type="entry name" value="CHK_kinase-like"/>
</dbReference>
<organism evidence="2 3">
    <name type="scientific">Spodoptera exigua</name>
    <name type="common">Beet armyworm</name>
    <name type="synonym">Noctua fulgens</name>
    <dbReference type="NCBI Taxonomy" id="7107"/>
    <lineage>
        <taxon>Eukaryota</taxon>
        <taxon>Metazoa</taxon>
        <taxon>Ecdysozoa</taxon>
        <taxon>Arthropoda</taxon>
        <taxon>Hexapoda</taxon>
        <taxon>Insecta</taxon>
        <taxon>Pterygota</taxon>
        <taxon>Neoptera</taxon>
        <taxon>Endopterygota</taxon>
        <taxon>Lepidoptera</taxon>
        <taxon>Glossata</taxon>
        <taxon>Ditrysia</taxon>
        <taxon>Noctuoidea</taxon>
        <taxon>Noctuidae</taxon>
        <taxon>Amphipyrinae</taxon>
        <taxon>Spodoptera</taxon>
    </lineage>
</organism>
<accession>A0A922ME29</accession>
<dbReference type="EMBL" id="JACEFF010000584">
    <property type="protein sequence ID" value="KAH9634888.1"/>
    <property type="molecule type" value="Genomic_DNA"/>
</dbReference>
<dbReference type="PANTHER" id="PTHR11012">
    <property type="entry name" value="PROTEIN KINASE-LIKE DOMAIN-CONTAINING"/>
    <property type="match status" value="1"/>
</dbReference>
<dbReference type="PANTHER" id="PTHR11012:SF54">
    <property type="entry name" value="CHK KINASE-LIKE DOMAIN-CONTAINING PROTEIN"/>
    <property type="match status" value="1"/>
</dbReference>
<dbReference type="Proteomes" id="UP000814243">
    <property type="component" value="Unassembled WGS sequence"/>
</dbReference>
<dbReference type="InterPro" id="IPR011009">
    <property type="entry name" value="Kinase-like_dom_sf"/>
</dbReference>
<dbReference type="SUPFAM" id="SSF56112">
    <property type="entry name" value="Protein kinase-like (PK-like)"/>
    <property type="match status" value="1"/>
</dbReference>
<dbReference type="Gene3D" id="3.90.1200.10">
    <property type="match status" value="1"/>
</dbReference>
<reference evidence="2" key="1">
    <citation type="journal article" date="2021" name="G3 (Bethesda)">
        <title>Genome and transcriptome analysis of the beet armyworm Spodoptera exigua reveals targets for pest control. .</title>
        <authorList>
            <person name="Simon S."/>
            <person name="Breeschoten T."/>
            <person name="Jansen H.J."/>
            <person name="Dirks R.P."/>
            <person name="Schranz M.E."/>
            <person name="Ros V.I.D."/>
        </authorList>
    </citation>
    <scope>NUCLEOTIDE SEQUENCE</scope>
    <source>
        <strain evidence="2">TB_SE_WUR_2020</strain>
    </source>
</reference>
<dbReference type="InterPro" id="IPR004119">
    <property type="entry name" value="EcKL"/>
</dbReference>
<proteinExistence type="predicted"/>
<dbReference type="SMART" id="SM00587">
    <property type="entry name" value="CHK"/>
    <property type="match status" value="1"/>
</dbReference>
<evidence type="ECO:0000313" key="2">
    <source>
        <dbReference type="EMBL" id="KAH9634888.1"/>
    </source>
</evidence>
<evidence type="ECO:0000259" key="1">
    <source>
        <dbReference type="SMART" id="SM00587"/>
    </source>
</evidence>
<protein>
    <recommendedName>
        <fullName evidence="1">CHK kinase-like domain-containing protein</fullName>
    </recommendedName>
</protein>